<proteinExistence type="predicted"/>
<dbReference type="EMBL" id="REGN01005505">
    <property type="protein sequence ID" value="RNA13119.1"/>
    <property type="molecule type" value="Genomic_DNA"/>
</dbReference>
<name>A0A3M7QPF8_BRAPC</name>
<sequence>MYGMKIKIGNSHIPLDPIPTFLGIYRIKAEMQKNVKSSLENHQVFSTNDKYQNNPQRAKNRLDR</sequence>
<dbReference type="AlphaFoldDB" id="A0A3M7QPF8"/>
<feature type="compositionally biased region" description="Polar residues" evidence="1">
    <location>
        <begin position="37"/>
        <end position="57"/>
    </location>
</feature>
<organism evidence="2 3">
    <name type="scientific">Brachionus plicatilis</name>
    <name type="common">Marine rotifer</name>
    <name type="synonym">Brachionus muelleri</name>
    <dbReference type="NCBI Taxonomy" id="10195"/>
    <lineage>
        <taxon>Eukaryota</taxon>
        <taxon>Metazoa</taxon>
        <taxon>Spiralia</taxon>
        <taxon>Gnathifera</taxon>
        <taxon>Rotifera</taxon>
        <taxon>Eurotatoria</taxon>
        <taxon>Monogononta</taxon>
        <taxon>Pseudotrocha</taxon>
        <taxon>Ploima</taxon>
        <taxon>Brachionidae</taxon>
        <taxon>Brachionus</taxon>
    </lineage>
</organism>
<feature type="region of interest" description="Disordered" evidence="1">
    <location>
        <begin position="37"/>
        <end position="64"/>
    </location>
</feature>
<dbReference type="Proteomes" id="UP000276133">
    <property type="component" value="Unassembled WGS sequence"/>
</dbReference>
<evidence type="ECO:0000256" key="1">
    <source>
        <dbReference type="SAM" id="MobiDB-lite"/>
    </source>
</evidence>
<keyword evidence="3" id="KW-1185">Reference proteome</keyword>
<protein>
    <submittedName>
        <fullName evidence="2">Uncharacterized protein</fullName>
    </submittedName>
</protein>
<evidence type="ECO:0000313" key="3">
    <source>
        <dbReference type="Proteomes" id="UP000276133"/>
    </source>
</evidence>
<gene>
    <name evidence="2" type="ORF">BpHYR1_020102</name>
</gene>
<accession>A0A3M7QPF8</accession>
<reference evidence="2 3" key="1">
    <citation type="journal article" date="2018" name="Sci. Rep.">
        <title>Genomic signatures of local adaptation to the degree of environmental predictability in rotifers.</title>
        <authorList>
            <person name="Franch-Gras L."/>
            <person name="Hahn C."/>
            <person name="Garcia-Roger E.M."/>
            <person name="Carmona M.J."/>
            <person name="Serra M."/>
            <person name="Gomez A."/>
        </authorList>
    </citation>
    <scope>NUCLEOTIDE SEQUENCE [LARGE SCALE GENOMIC DNA]</scope>
    <source>
        <strain evidence="2">HYR1</strain>
    </source>
</reference>
<evidence type="ECO:0000313" key="2">
    <source>
        <dbReference type="EMBL" id="RNA13119.1"/>
    </source>
</evidence>
<comment type="caution">
    <text evidence="2">The sequence shown here is derived from an EMBL/GenBank/DDBJ whole genome shotgun (WGS) entry which is preliminary data.</text>
</comment>